<feature type="transmembrane region" description="Helical" evidence="1">
    <location>
        <begin position="49"/>
        <end position="71"/>
    </location>
</feature>
<evidence type="ECO:0000256" key="1">
    <source>
        <dbReference type="SAM" id="Phobius"/>
    </source>
</evidence>
<sequence>MDIFLVNLSFFKSSRYNQSSYLSSLVYVSSSHRKNVFESYLVSNFVHSVFLFSFFIQFLLYFNFSFSYIYYKHKNHFNKEFHYIFLSERDKKKSGPANSYSPVLRKLNLVF</sequence>
<reference evidence="2" key="1">
    <citation type="submission" date="2017-07" db="EMBL/GenBank/DDBJ databases">
        <authorList>
            <person name="Mikheyev A."/>
            <person name="Grau M."/>
        </authorList>
    </citation>
    <scope>NUCLEOTIDE SEQUENCE</scope>
    <source>
        <tissue evidence="2">Venom_gland</tissue>
    </source>
</reference>
<proteinExistence type="predicted"/>
<protein>
    <submittedName>
        <fullName evidence="2">Uncharacterized protein</fullName>
    </submittedName>
</protein>
<dbReference type="AlphaFoldDB" id="A0A2D4MS40"/>
<keyword evidence="1" id="KW-0472">Membrane</keyword>
<name>A0A2D4MS40_9SAUR</name>
<keyword evidence="1" id="KW-1133">Transmembrane helix</keyword>
<organism evidence="2">
    <name type="scientific">Micrurus spixii</name>
    <name type="common">Amazon coral snake</name>
    <dbReference type="NCBI Taxonomy" id="129469"/>
    <lineage>
        <taxon>Eukaryota</taxon>
        <taxon>Metazoa</taxon>
        <taxon>Chordata</taxon>
        <taxon>Craniata</taxon>
        <taxon>Vertebrata</taxon>
        <taxon>Euteleostomi</taxon>
        <taxon>Lepidosauria</taxon>
        <taxon>Squamata</taxon>
        <taxon>Bifurcata</taxon>
        <taxon>Unidentata</taxon>
        <taxon>Episquamata</taxon>
        <taxon>Toxicofera</taxon>
        <taxon>Serpentes</taxon>
        <taxon>Colubroidea</taxon>
        <taxon>Elapidae</taxon>
        <taxon>Elapinae</taxon>
        <taxon>Micrurus</taxon>
    </lineage>
</organism>
<reference evidence="2" key="2">
    <citation type="submission" date="2017-11" db="EMBL/GenBank/DDBJ databases">
        <title>Coralsnake Venomics: Analyses of Venom Gland Transcriptomes and Proteomes of Six Brazilian Taxa.</title>
        <authorList>
            <person name="Aird S.D."/>
            <person name="Jorge da Silva N."/>
            <person name="Qiu L."/>
            <person name="Villar-Briones A."/>
            <person name="Aparecida-Saddi V."/>
            <person name="Campos-Telles M.P."/>
            <person name="Grau M."/>
            <person name="Mikheyev A.S."/>
        </authorList>
    </citation>
    <scope>NUCLEOTIDE SEQUENCE</scope>
    <source>
        <tissue evidence="2">Venom_gland</tissue>
    </source>
</reference>
<keyword evidence="1" id="KW-0812">Transmembrane</keyword>
<evidence type="ECO:0000313" key="2">
    <source>
        <dbReference type="EMBL" id="LAB36250.1"/>
    </source>
</evidence>
<accession>A0A2D4MS40</accession>
<dbReference type="EMBL" id="IACM01114069">
    <property type="protein sequence ID" value="LAB36250.1"/>
    <property type="molecule type" value="Transcribed_RNA"/>
</dbReference>